<feature type="domain" description="Filamentous haemagglutinin FhaB/tRNA nuclease CdiA-like TPS" evidence="1">
    <location>
        <begin position="46"/>
        <end position="159"/>
    </location>
</feature>
<proteinExistence type="predicted"/>
<name>A0ABR8AK57_9CYAN</name>
<dbReference type="InterPro" id="IPR011050">
    <property type="entry name" value="Pectin_lyase_fold/virulence"/>
</dbReference>
<accession>A0ABR8AK57</accession>
<comment type="caution">
    <text evidence="2">The sequence shown here is derived from an EMBL/GenBank/DDBJ whole genome shotgun (WGS) entry which is preliminary data.</text>
</comment>
<evidence type="ECO:0000313" key="2">
    <source>
        <dbReference type="EMBL" id="MBD2200373.1"/>
    </source>
</evidence>
<dbReference type="SMART" id="SM00912">
    <property type="entry name" value="Haemagg_act"/>
    <property type="match status" value="1"/>
</dbReference>
<dbReference type="Gene3D" id="2.160.20.10">
    <property type="entry name" value="Single-stranded right-handed beta-helix, Pectin lyase-like"/>
    <property type="match status" value="2"/>
</dbReference>
<keyword evidence="3" id="KW-1185">Reference proteome</keyword>
<dbReference type="InterPro" id="IPR008638">
    <property type="entry name" value="FhaB/CdiA-like_TPS"/>
</dbReference>
<dbReference type="SUPFAM" id="SSF51126">
    <property type="entry name" value="Pectin lyase-like"/>
    <property type="match status" value="1"/>
</dbReference>
<reference evidence="2 3" key="1">
    <citation type="journal article" date="2020" name="ISME J.">
        <title>Comparative genomics reveals insights into cyanobacterial evolution and habitat adaptation.</title>
        <authorList>
            <person name="Chen M.Y."/>
            <person name="Teng W.K."/>
            <person name="Zhao L."/>
            <person name="Hu C.X."/>
            <person name="Zhou Y.K."/>
            <person name="Han B.P."/>
            <person name="Song L.R."/>
            <person name="Shu W.S."/>
        </authorList>
    </citation>
    <scope>NUCLEOTIDE SEQUENCE [LARGE SCALE GENOMIC DNA]</scope>
    <source>
        <strain evidence="2 3">FACHB-288</strain>
    </source>
</reference>
<protein>
    <submittedName>
        <fullName evidence="2">Filamentous hemagglutinin N-terminal domain-containing protein</fullName>
    </submittedName>
</protein>
<organism evidence="2 3">
    <name type="scientific">Calothrix parietina FACHB-288</name>
    <dbReference type="NCBI Taxonomy" id="2692896"/>
    <lineage>
        <taxon>Bacteria</taxon>
        <taxon>Bacillati</taxon>
        <taxon>Cyanobacteriota</taxon>
        <taxon>Cyanophyceae</taxon>
        <taxon>Nostocales</taxon>
        <taxon>Calotrichaceae</taxon>
        <taxon>Calothrix</taxon>
    </lineage>
</organism>
<dbReference type="NCBIfam" id="TIGR01901">
    <property type="entry name" value="adhes_NPXG"/>
    <property type="match status" value="1"/>
</dbReference>
<evidence type="ECO:0000313" key="3">
    <source>
        <dbReference type="Proteomes" id="UP000658514"/>
    </source>
</evidence>
<dbReference type="Pfam" id="PF05860">
    <property type="entry name" value="TPS"/>
    <property type="match status" value="1"/>
</dbReference>
<dbReference type="InterPro" id="IPR012334">
    <property type="entry name" value="Pectin_lyas_fold"/>
</dbReference>
<evidence type="ECO:0000259" key="1">
    <source>
        <dbReference type="SMART" id="SM00912"/>
    </source>
</evidence>
<dbReference type="EMBL" id="JACJQH010000086">
    <property type="protein sequence ID" value="MBD2200373.1"/>
    <property type="molecule type" value="Genomic_DNA"/>
</dbReference>
<sequence length="853" mass="88969">MSKSNCLDGFKLLSVVTIETLAQFLLIPIITSNPTLAQIVPDGTLGNESSRVTGNVTIKGSAADLIEGGALRGSSLFHSFTEFNINEGKRAYFGNPTGVENIFSRVTGNNVSNILGTLGVNGSANLFLLNPNGILFGKNAQLDIQGSFLATTANSFQFPDGSEFSATNPQAAPLLTMSVPVGVQYGSQPTASISNEGSLETGKDLTLSAGNLDLQGQLQAGGNLTLQAEDTLEIEESESDPFIAAAGGKLVVQGNQKIDISALNNPNSGFFSGGDMVLRSSNAVGGDAHYWAGGNFTIEQLDGNLGDLFSPNDPVIRASGDVSFDSYKGASLHILAGGSVTILGNVKITGVDTSNFLKETVTLSDRKTNIDIDGSNEPTLDIRAGVSSNTIRSPKFEPDFLSGFYAQNPTIIDTQINADITINGDIYNTSGAEFNSGQIFITNQYQPNNELAGNITTGKIWTYGDVTIDSRGDIEIRDEIDTSPQDNNKIGGNVTIQAVDDIHVDKIKATSVNDDANDSNKKFNTIKINSTGGSVYLDGSIISNNNTGSGYAGDIIINASNEISLLNNSEISSQGNYGRIFINAKTLTLNNSSITTKTEKGVAGDINITVQDFLLLRDRSNIIATGVEGDGGNIKINENAKAGFVIAVPSEDSDILANGVGGNGGKIKISANRIIGFKNSQNRGKLDLNNIDQNRISDISASSDIGQDGDVSLDTLSIDPSQGLVALPTDLTDASGLIAQGCGAGGGGSVAKGQSEFVITGRGGLPPSPDDALSAGAMSASWVNRDTNTSTNNNEKDSVKAANVMEFSSGGTKPLVEAVGMVRNSNGDIVLTAKPTTATQLQSRLSSAFCSVK</sequence>
<dbReference type="Proteomes" id="UP000658514">
    <property type="component" value="Unassembled WGS sequence"/>
</dbReference>
<dbReference type="InterPro" id="IPR010069">
    <property type="entry name" value="CdiA_FHA1_rpt"/>
</dbReference>
<dbReference type="NCBIfam" id="TIGR01731">
    <property type="entry name" value="fil_hemag_20aa"/>
    <property type="match status" value="1"/>
</dbReference>
<gene>
    <name evidence="2" type="ORF">H6G24_33745</name>
</gene>